<dbReference type="GO" id="GO:0046872">
    <property type="term" value="F:metal ion binding"/>
    <property type="evidence" value="ECO:0007669"/>
    <property type="project" value="InterPro"/>
</dbReference>
<proteinExistence type="predicted"/>
<dbReference type="OrthoDB" id="24041at2"/>
<dbReference type="PROSITE" id="PS50975">
    <property type="entry name" value="ATP_GRASP"/>
    <property type="match status" value="1"/>
</dbReference>
<evidence type="ECO:0000256" key="3">
    <source>
        <dbReference type="ARBA" id="ARBA00022840"/>
    </source>
</evidence>
<evidence type="ECO:0000256" key="2">
    <source>
        <dbReference type="ARBA" id="ARBA00022741"/>
    </source>
</evidence>
<protein>
    <submittedName>
        <fullName evidence="6">ATP-grasp domain-containing protein</fullName>
    </submittedName>
</protein>
<name>A0A3E0H2P2_9PSEU</name>
<keyword evidence="1" id="KW-0436">Ligase</keyword>
<sequence length="512" mass="56081">MRALLLVRRGAALTRSHVHTLRSKGFEPYVVSSLPSDGGRQFRLLCEQIEVEHSVTAGVSITHDEVAAVVRAVDGLVFCLTQADSLRPLMAEANRLLGAPDAPPAALDGTLDKHRMRKTLCANGLSNLDSLPITDPTLRQRIEAGERFVVKPRRGVGSLCVGLVRTWADVEALRAAFAEGPADADMMAEYFADNELIAESFIDGREISLEIIRQDGAERLVVDHDKTLIEFGVDTVLERGMASPATIVTDDELARAKAVARRAMDALGLTDGGYHVEMRVTADGVAEIVEINPRVGGGMVFESIHLQYDRSITEDWIDVLSRRAVAPLGERRCGSYTQLAFPREQRQLLGVDRNPRMPEPEIYDELIVPGEVPIAHREYFGALVLWRTELATHREEVAALVPVEYCTFVYSPGLSGRPVLLLLEPDWDVLLAAVAVEGVDVVVCHQDPVYVTPEYDDVRDGLALLVRVPGWSTVDAAVDTVLEALAGAEVADIRAPHDVTREAEARIRKALS</sequence>
<dbReference type="AlphaFoldDB" id="A0A3E0H2P2"/>
<dbReference type="SUPFAM" id="SSF56059">
    <property type="entry name" value="Glutathione synthetase ATP-binding domain-like"/>
    <property type="match status" value="1"/>
</dbReference>
<evidence type="ECO:0000259" key="5">
    <source>
        <dbReference type="PROSITE" id="PS50975"/>
    </source>
</evidence>
<dbReference type="RefSeq" id="WP_116179590.1">
    <property type="nucleotide sequence ID" value="NZ_CP144375.1"/>
</dbReference>
<feature type="domain" description="ATP-grasp" evidence="5">
    <location>
        <begin position="117"/>
        <end position="321"/>
    </location>
</feature>
<dbReference type="PANTHER" id="PTHR43585:SF2">
    <property type="entry name" value="ATP-GRASP ENZYME FSQD"/>
    <property type="match status" value="1"/>
</dbReference>
<accession>A0A3E0H2P2</accession>
<evidence type="ECO:0000313" key="6">
    <source>
        <dbReference type="EMBL" id="REH36300.1"/>
    </source>
</evidence>
<keyword evidence="2 4" id="KW-0547">Nucleotide-binding</keyword>
<gene>
    <name evidence="6" type="ORF">BCF44_116169</name>
</gene>
<keyword evidence="3 4" id="KW-0067">ATP-binding</keyword>
<dbReference type="GO" id="GO:0016874">
    <property type="term" value="F:ligase activity"/>
    <property type="evidence" value="ECO:0007669"/>
    <property type="project" value="UniProtKB-KW"/>
</dbReference>
<dbReference type="InterPro" id="IPR052032">
    <property type="entry name" value="ATP-dep_AA_Ligase"/>
</dbReference>
<dbReference type="Proteomes" id="UP000256269">
    <property type="component" value="Unassembled WGS sequence"/>
</dbReference>
<dbReference type="EMBL" id="QUNO01000016">
    <property type="protein sequence ID" value="REH36300.1"/>
    <property type="molecule type" value="Genomic_DNA"/>
</dbReference>
<comment type="caution">
    <text evidence="6">The sequence shown here is derived from an EMBL/GenBank/DDBJ whole genome shotgun (WGS) entry which is preliminary data.</text>
</comment>
<evidence type="ECO:0000256" key="1">
    <source>
        <dbReference type="ARBA" id="ARBA00022598"/>
    </source>
</evidence>
<keyword evidence="7" id="KW-1185">Reference proteome</keyword>
<dbReference type="PANTHER" id="PTHR43585">
    <property type="entry name" value="FUMIPYRROLE BIOSYNTHESIS PROTEIN C"/>
    <property type="match status" value="1"/>
</dbReference>
<dbReference type="InterPro" id="IPR011761">
    <property type="entry name" value="ATP-grasp"/>
</dbReference>
<evidence type="ECO:0000256" key="4">
    <source>
        <dbReference type="PROSITE-ProRule" id="PRU00409"/>
    </source>
</evidence>
<evidence type="ECO:0000313" key="7">
    <source>
        <dbReference type="Proteomes" id="UP000256269"/>
    </source>
</evidence>
<dbReference type="GO" id="GO:0005524">
    <property type="term" value="F:ATP binding"/>
    <property type="evidence" value="ECO:0007669"/>
    <property type="project" value="UniProtKB-UniRule"/>
</dbReference>
<dbReference type="Gene3D" id="3.30.470.20">
    <property type="entry name" value="ATP-grasp fold, B domain"/>
    <property type="match status" value="1"/>
</dbReference>
<reference evidence="6 7" key="1">
    <citation type="submission" date="2018-08" db="EMBL/GenBank/DDBJ databases">
        <title>Genomic Encyclopedia of Archaeal and Bacterial Type Strains, Phase II (KMG-II): from individual species to whole genera.</title>
        <authorList>
            <person name="Goeker M."/>
        </authorList>
    </citation>
    <scope>NUCLEOTIDE SEQUENCE [LARGE SCALE GENOMIC DNA]</scope>
    <source>
        <strain evidence="6 7">DSM 45791</strain>
    </source>
</reference>
<organism evidence="6 7">
    <name type="scientific">Kutzneria buriramensis</name>
    <dbReference type="NCBI Taxonomy" id="1045776"/>
    <lineage>
        <taxon>Bacteria</taxon>
        <taxon>Bacillati</taxon>
        <taxon>Actinomycetota</taxon>
        <taxon>Actinomycetes</taxon>
        <taxon>Pseudonocardiales</taxon>
        <taxon>Pseudonocardiaceae</taxon>
        <taxon>Kutzneria</taxon>
    </lineage>
</organism>
<dbReference type="Pfam" id="PF13535">
    <property type="entry name" value="ATP-grasp_4"/>
    <property type="match status" value="1"/>
</dbReference>